<evidence type="ECO:0000256" key="4">
    <source>
        <dbReference type="SAM" id="MobiDB-lite"/>
    </source>
</evidence>
<feature type="region of interest" description="Disordered" evidence="4">
    <location>
        <begin position="433"/>
        <end position="469"/>
    </location>
</feature>
<evidence type="ECO:0000256" key="2">
    <source>
        <dbReference type="ARBA" id="ARBA00023054"/>
    </source>
</evidence>
<dbReference type="SUPFAM" id="SSF64593">
    <property type="entry name" value="Intermediate filament protein, coiled coil region"/>
    <property type="match status" value="1"/>
</dbReference>
<keyword evidence="2 3" id="KW-0175">Coiled coil</keyword>
<keyword evidence="7" id="KW-1185">Reference proteome</keyword>
<protein>
    <recommendedName>
        <fullName evidence="5">IF rod domain-containing protein</fullName>
    </recommendedName>
</protein>
<accession>A0A9Q1J1Q6</accession>
<comment type="caution">
    <text evidence="6">The sequence shown here is derived from an EMBL/GenBank/DDBJ whole genome shotgun (WGS) entry which is preliminary data.</text>
</comment>
<feature type="compositionally biased region" description="Acidic residues" evidence="4">
    <location>
        <begin position="157"/>
        <end position="173"/>
    </location>
</feature>
<proteinExistence type="predicted"/>
<evidence type="ECO:0000313" key="6">
    <source>
        <dbReference type="EMBL" id="KAJ8361517.1"/>
    </source>
</evidence>
<gene>
    <name evidence="6" type="ORF">SKAU_G00180420</name>
</gene>
<dbReference type="GO" id="GO:0005200">
    <property type="term" value="F:structural constituent of cytoskeleton"/>
    <property type="evidence" value="ECO:0007669"/>
    <property type="project" value="TreeGrafter"/>
</dbReference>
<keyword evidence="1" id="KW-0403">Intermediate filament</keyword>
<feature type="compositionally biased region" description="Basic and acidic residues" evidence="4">
    <location>
        <begin position="433"/>
        <end position="443"/>
    </location>
</feature>
<dbReference type="EMBL" id="JAINUF010000005">
    <property type="protein sequence ID" value="KAJ8361517.1"/>
    <property type="molecule type" value="Genomic_DNA"/>
</dbReference>
<feature type="compositionally biased region" description="Polar residues" evidence="4">
    <location>
        <begin position="369"/>
        <end position="378"/>
    </location>
</feature>
<feature type="non-terminal residue" evidence="6">
    <location>
        <position position="557"/>
    </location>
</feature>
<dbReference type="InterPro" id="IPR050405">
    <property type="entry name" value="Intermediate_filament"/>
</dbReference>
<evidence type="ECO:0000256" key="1">
    <source>
        <dbReference type="ARBA" id="ARBA00022754"/>
    </source>
</evidence>
<dbReference type="OrthoDB" id="2441647at2759"/>
<evidence type="ECO:0000313" key="7">
    <source>
        <dbReference type="Proteomes" id="UP001152622"/>
    </source>
</evidence>
<feature type="compositionally biased region" description="Polar residues" evidence="4">
    <location>
        <begin position="218"/>
        <end position="229"/>
    </location>
</feature>
<feature type="region of interest" description="Disordered" evidence="4">
    <location>
        <begin position="265"/>
        <end position="387"/>
    </location>
</feature>
<feature type="region of interest" description="Disordered" evidence="4">
    <location>
        <begin position="116"/>
        <end position="249"/>
    </location>
</feature>
<dbReference type="PANTHER" id="PTHR45652:SF10">
    <property type="entry name" value="NEUROFILAMENT MEDIUM POLYPEPTIDE ISOFORM X1"/>
    <property type="match status" value="1"/>
</dbReference>
<feature type="coiled-coil region" evidence="3">
    <location>
        <begin position="4"/>
        <end position="31"/>
    </location>
</feature>
<feature type="domain" description="IF rod" evidence="5">
    <location>
        <begin position="1"/>
        <end position="67"/>
    </location>
</feature>
<feature type="region of interest" description="Disordered" evidence="4">
    <location>
        <begin position="481"/>
        <end position="557"/>
    </location>
</feature>
<evidence type="ECO:0000256" key="3">
    <source>
        <dbReference type="SAM" id="Coils"/>
    </source>
</evidence>
<dbReference type="PANTHER" id="PTHR45652">
    <property type="entry name" value="GLIAL FIBRILLARY ACIDIC PROTEIN"/>
    <property type="match status" value="1"/>
</dbReference>
<evidence type="ECO:0000259" key="5">
    <source>
        <dbReference type="PROSITE" id="PS51842"/>
    </source>
</evidence>
<dbReference type="InterPro" id="IPR039008">
    <property type="entry name" value="IF_rod_dom"/>
</dbReference>
<name>A0A9Q1J1Q6_SYNKA</name>
<dbReference type="Pfam" id="PF00038">
    <property type="entry name" value="Filament"/>
    <property type="match status" value="1"/>
</dbReference>
<feature type="compositionally biased region" description="Basic and acidic residues" evidence="4">
    <location>
        <begin position="514"/>
        <end position="530"/>
    </location>
</feature>
<feature type="compositionally biased region" description="Low complexity" evidence="4">
    <location>
        <begin position="179"/>
        <end position="191"/>
    </location>
</feature>
<dbReference type="GO" id="GO:0030424">
    <property type="term" value="C:axon"/>
    <property type="evidence" value="ECO:0007669"/>
    <property type="project" value="TreeGrafter"/>
</dbReference>
<organism evidence="6 7">
    <name type="scientific">Synaphobranchus kaupii</name>
    <name type="common">Kaup's arrowtooth eel</name>
    <dbReference type="NCBI Taxonomy" id="118154"/>
    <lineage>
        <taxon>Eukaryota</taxon>
        <taxon>Metazoa</taxon>
        <taxon>Chordata</taxon>
        <taxon>Craniata</taxon>
        <taxon>Vertebrata</taxon>
        <taxon>Euteleostomi</taxon>
        <taxon>Actinopterygii</taxon>
        <taxon>Neopterygii</taxon>
        <taxon>Teleostei</taxon>
        <taxon>Anguilliformes</taxon>
        <taxon>Synaphobranchidae</taxon>
        <taxon>Synaphobranchus</taxon>
    </lineage>
</organism>
<dbReference type="AlphaFoldDB" id="A0A9Q1J1Q6"/>
<reference evidence="6" key="1">
    <citation type="journal article" date="2023" name="Science">
        <title>Genome structures resolve the early diversification of teleost fishes.</title>
        <authorList>
            <person name="Parey E."/>
            <person name="Louis A."/>
            <person name="Montfort J."/>
            <person name="Bouchez O."/>
            <person name="Roques C."/>
            <person name="Iampietro C."/>
            <person name="Lluch J."/>
            <person name="Castinel A."/>
            <person name="Donnadieu C."/>
            <person name="Desvignes T."/>
            <person name="Floi Bucao C."/>
            <person name="Jouanno E."/>
            <person name="Wen M."/>
            <person name="Mejri S."/>
            <person name="Dirks R."/>
            <person name="Jansen H."/>
            <person name="Henkel C."/>
            <person name="Chen W.J."/>
            <person name="Zahm M."/>
            <person name="Cabau C."/>
            <person name="Klopp C."/>
            <person name="Thompson A.W."/>
            <person name="Robinson-Rechavi M."/>
            <person name="Braasch I."/>
            <person name="Lecointre G."/>
            <person name="Bobe J."/>
            <person name="Postlethwait J.H."/>
            <person name="Berthelot C."/>
            <person name="Roest Crollius H."/>
            <person name="Guiguen Y."/>
        </authorList>
    </citation>
    <scope>NUCLEOTIDE SEQUENCE</scope>
    <source>
        <strain evidence="6">WJC10195</strain>
    </source>
</reference>
<dbReference type="GO" id="GO:0005737">
    <property type="term" value="C:cytoplasm"/>
    <property type="evidence" value="ECO:0007669"/>
    <property type="project" value="TreeGrafter"/>
</dbReference>
<dbReference type="GO" id="GO:0005882">
    <property type="term" value="C:intermediate filament"/>
    <property type="evidence" value="ECO:0007669"/>
    <property type="project" value="UniProtKB-KW"/>
</dbReference>
<feature type="compositionally biased region" description="Acidic residues" evidence="4">
    <location>
        <begin position="230"/>
        <end position="244"/>
    </location>
</feature>
<feature type="compositionally biased region" description="Acidic residues" evidence="4">
    <location>
        <begin position="192"/>
        <end position="201"/>
    </location>
</feature>
<dbReference type="Gene3D" id="1.20.5.170">
    <property type="match status" value="1"/>
</dbReference>
<dbReference type="GO" id="GO:0033693">
    <property type="term" value="P:neurofilament bundle assembly"/>
    <property type="evidence" value="ECO:0007669"/>
    <property type="project" value="TreeGrafter"/>
</dbReference>
<dbReference type="PROSITE" id="PS51842">
    <property type="entry name" value="IF_ROD_2"/>
    <property type="match status" value="1"/>
</dbReference>
<dbReference type="GO" id="GO:0099160">
    <property type="term" value="C:postsynaptic intermediate filament cytoskeleton"/>
    <property type="evidence" value="ECO:0007669"/>
    <property type="project" value="TreeGrafter"/>
</dbReference>
<sequence>NVLEEDHDAEVNQYQDTIRSLKLELRNSKFEMSGYCQQYQDLLNVKMALDVEIASYRKLLEGEEMRLDSCTQAPVLYVYRQSPVYTLPYFTRQRGQCYKLMPQFKFVEEIITETTREVELSETEETESERSSSEGLCGERSSSKGLCGDKEKGSTDGEADVAEAEVTTAEEDATGSSEEGGAQTATATDGAETGEDDEGEEGVMGAEVLPDAEETTEGKQSTVILQDQSTETEDMAERTEECDDVGSAAGDMEESLVEITQEYWSTATEQPITEHRAEVEQPITEQGAEGQQPNTEQGAEAEQPITEQGADGQQPITEQGAEAQQPITEHGAEAEQSITERGAEETGSQRTASSGPLEMDPIEQPHPGGSTQNKPQQENNREKDEMFMVGKDVSGIKESLEEEANGLVKVQETMQPVKAKEVEILGHIDKEKKASGVDVKPDESPVNGTVDPVTSPDQTGPKLALGPKCELDTPLTTIAEPKYVPEKSLGSLSKSEDRSTPTTTLKATPGMETDSAKEEPTVLLKEESSSEMKISSDTMEDPGERSAATVMDGDKKS</sequence>
<dbReference type="Proteomes" id="UP001152622">
    <property type="component" value="Chromosome 5"/>
</dbReference>